<evidence type="ECO:0000313" key="2">
    <source>
        <dbReference type="Proteomes" id="UP000285060"/>
    </source>
</evidence>
<keyword evidence="2" id="KW-1185">Reference proteome</keyword>
<dbReference type="EMBL" id="QUSY01002379">
    <property type="protein sequence ID" value="RHY21433.1"/>
    <property type="molecule type" value="Genomic_DNA"/>
</dbReference>
<evidence type="ECO:0000313" key="1">
    <source>
        <dbReference type="EMBL" id="RHY21433.1"/>
    </source>
</evidence>
<protein>
    <submittedName>
        <fullName evidence="1">Uncharacterized protein</fullName>
    </submittedName>
</protein>
<sequence length="200" mass="22812">MPVEVKILSRAIAYRLSAVAPTLIHPSQAGFVQGRRMSDHIHLIQALQHRASRDDAEHYTAFLGFEKAYDRVDHEFVRIQSRRYCGQILFRLWAALNLDKCVTLVLNNNETPLLRRSTPSLILAQSGTPIRYLGAFVGHNLDPEYHVQLVTDKLLTALPQWKYRARTLAGRRIIASTMVLSQIWHITAATPIPTPRVLLW</sequence>
<reference evidence="1 2" key="1">
    <citation type="submission" date="2018-08" db="EMBL/GenBank/DDBJ databases">
        <title>Aphanomyces genome sequencing and annotation.</title>
        <authorList>
            <person name="Minardi D."/>
            <person name="Oidtmann B."/>
            <person name="Van Der Giezen M."/>
            <person name="Studholme D.J."/>
        </authorList>
    </citation>
    <scope>NUCLEOTIDE SEQUENCE [LARGE SCALE GENOMIC DNA]</scope>
    <source>
        <strain evidence="1 2">NJM0002</strain>
    </source>
</reference>
<dbReference type="VEuPathDB" id="FungiDB:H310_13050"/>
<comment type="caution">
    <text evidence="1">The sequence shown here is derived from an EMBL/GenBank/DDBJ whole genome shotgun (WGS) entry which is preliminary data.</text>
</comment>
<dbReference type="AlphaFoldDB" id="A0A3R6Y106"/>
<dbReference type="PANTHER" id="PTHR19446">
    <property type="entry name" value="REVERSE TRANSCRIPTASES"/>
    <property type="match status" value="1"/>
</dbReference>
<organism evidence="1 2">
    <name type="scientific">Aphanomyces invadans</name>
    <dbReference type="NCBI Taxonomy" id="157072"/>
    <lineage>
        <taxon>Eukaryota</taxon>
        <taxon>Sar</taxon>
        <taxon>Stramenopiles</taxon>
        <taxon>Oomycota</taxon>
        <taxon>Saprolegniomycetes</taxon>
        <taxon>Saprolegniales</taxon>
        <taxon>Verrucalvaceae</taxon>
        <taxon>Aphanomyces</taxon>
    </lineage>
</organism>
<gene>
    <name evidence="1" type="ORF">DYB32_009814</name>
</gene>
<proteinExistence type="predicted"/>
<accession>A0A3R6Y106</accession>
<dbReference type="Proteomes" id="UP000285060">
    <property type="component" value="Unassembled WGS sequence"/>
</dbReference>
<name>A0A3R6Y106_9STRA</name>